<dbReference type="Proteomes" id="UP001066276">
    <property type="component" value="Chromosome 9"/>
</dbReference>
<feature type="compositionally biased region" description="Low complexity" evidence="1">
    <location>
        <begin position="65"/>
        <end position="76"/>
    </location>
</feature>
<evidence type="ECO:0000313" key="3">
    <source>
        <dbReference type="Proteomes" id="UP001066276"/>
    </source>
</evidence>
<organism evidence="2 3">
    <name type="scientific">Pleurodeles waltl</name>
    <name type="common">Iberian ribbed newt</name>
    <dbReference type="NCBI Taxonomy" id="8319"/>
    <lineage>
        <taxon>Eukaryota</taxon>
        <taxon>Metazoa</taxon>
        <taxon>Chordata</taxon>
        <taxon>Craniata</taxon>
        <taxon>Vertebrata</taxon>
        <taxon>Euteleostomi</taxon>
        <taxon>Amphibia</taxon>
        <taxon>Batrachia</taxon>
        <taxon>Caudata</taxon>
        <taxon>Salamandroidea</taxon>
        <taxon>Salamandridae</taxon>
        <taxon>Pleurodelinae</taxon>
        <taxon>Pleurodeles</taxon>
    </lineage>
</organism>
<gene>
    <name evidence="2" type="ORF">NDU88_006795</name>
</gene>
<evidence type="ECO:0000313" key="2">
    <source>
        <dbReference type="EMBL" id="KAJ1109434.1"/>
    </source>
</evidence>
<accession>A0AAV7N2E0</accession>
<feature type="compositionally biased region" description="Basic and acidic residues" evidence="1">
    <location>
        <begin position="86"/>
        <end position="95"/>
    </location>
</feature>
<feature type="region of interest" description="Disordered" evidence="1">
    <location>
        <begin position="35"/>
        <end position="95"/>
    </location>
</feature>
<feature type="compositionally biased region" description="Basic and acidic residues" evidence="1">
    <location>
        <begin position="35"/>
        <end position="64"/>
    </location>
</feature>
<evidence type="ECO:0000256" key="1">
    <source>
        <dbReference type="SAM" id="MobiDB-lite"/>
    </source>
</evidence>
<proteinExistence type="predicted"/>
<comment type="caution">
    <text evidence="2">The sequence shown here is derived from an EMBL/GenBank/DDBJ whole genome shotgun (WGS) entry which is preliminary data.</text>
</comment>
<protein>
    <submittedName>
        <fullName evidence="2">Uncharacterized protein</fullName>
    </submittedName>
</protein>
<reference evidence="2" key="1">
    <citation type="journal article" date="2022" name="bioRxiv">
        <title>Sequencing and chromosome-scale assembly of the giantPleurodeles waltlgenome.</title>
        <authorList>
            <person name="Brown T."/>
            <person name="Elewa A."/>
            <person name="Iarovenko S."/>
            <person name="Subramanian E."/>
            <person name="Araus A.J."/>
            <person name="Petzold A."/>
            <person name="Susuki M."/>
            <person name="Suzuki K.-i.T."/>
            <person name="Hayashi T."/>
            <person name="Toyoda A."/>
            <person name="Oliveira C."/>
            <person name="Osipova E."/>
            <person name="Leigh N.D."/>
            <person name="Simon A."/>
            <person name="Yun M.H."/>
        </authorList>
    </citation>
    <scope>NUCLEOTIDE SEQUENCE</scope>
    <source>
        <strain evidence="2">20211129_DDA</strain>
        <tissue evidence="2">Liver</tissue>
    </source>
</reference>
<dbReference type="EMBL" id="JANPWB010000013">
    <property type="protein sequence ID" value="KAJ1109434.1"/>
    <property type="molecule type" value="Genomic_DNA"/>
</dbReference>
<keyword evidence="3" id="KW-1185">Reference proteome</keyword>
<dbReference type="AlphaFoldDB" id="A0AAV7N2E0"/>
<name>A0AAV7N2E0_PLEWA</name>
<sequence>MLSSVDSRRRVKPLEERLRRAGGRVKLLEERLRRTEGPVRDSLSDARWNKTRADRTESKLRDRTLGGARATTTVAGRRGGGKRGKEKRDKTAAKR</sequence>